<dbReference type="SMART" id="SM00409">
    <property type="entry name" value="IG"/>
    <property type="match status" value="3"/>
</dbReference>
<dbReference type="InterPro" id="IPR013783">
    <property type="entry name" value="Ig-like_fold"/>
</dbReference>
<dbReference type="PANTHER" id="PTHR11860">
    <property type="entry name" value="POLYMERIC-IMMUNOGLOBULIN RECEPTOR"/>
    <property type="match status" value="1"/>
</dbReference>
<dbReference type="InterPro" id="IPR036179">
    <property type="entry name" value="Ig-like_dom_sf"/>
</dbReference>
<evidence type="ECO:0000313" key="6">
    <source>
        <dbReference type="EMBL" id="NXE50326.1"/>
    </source>
</evidence>
<dbReference type="GO" id="GO:0004888">
    <property type="term" value="F:transmembrane signaling receptor activity"/>
    <property type="evidence" value="ECO:0007669"/>
    <property type="project" value="TreeGrafter"/>
</dbReference>
<dbReference type="AlphaFoldDB" id="A0A7K8NAJ6"/>
<dbReference type="CDD" id="cd05716">
    <property type="entry name" value="IgV_pIgR_like"/>
    <property type="match status" value="3"/>
</dbReference>
<dbReference type="InterPro" id="IPR013106">
    <property type="entry name" value="Ig_V-set"/>
</dbReference>
<accession>A0A7K8NAJ6</accession>
<dbReference type="SUPFAM" id="SSF48726">
    <property type="entry name" value="Immunoglobulin"/>
    <property type="match status" value="3"/>
</dbReference>
<dbReference type="InterPro" id="IPR007110">
    <property type="entry name" value="Ig-like_dom"/>
</dbReference>
<dbReference type="GO" id="GO:0005886">
    <property type="term" value="C:plasma membrane"/>
    <property type="evidence" value="ECO:0007669"/>
    <property type="project" value="TreeGrafter"/>
</dbReference>
<protein>
    <submittedName>
        <fullName evidence="6">PIGR protein</fullName>
    </submittedName>
</protein>
<sequence>PVSSVLYGSRFLTGEVGGSVTNQCFYSITPANRHDRKYWCKIAESGVCLTVISTSGYVSRGFEGRVSLRDAPRNGAFTVRVTRLQKSDAGAYRCGIGPSNAGLFVRQRLAVSEAGSGPRPVQLVLGALRGSVAVRCPPGGEPGPGGFWCKLGRGGCALVADTDGYVGKSYEGRIVVSPPESSGAFKILINDLRREDSGVYGCGTGVPSGTGGPGTVDLQVTAGRRERRRAARPQGLHQGADPVSRPAASAVPRRPRVLSGAVGGSLALRCRHDPRRSYEEKYVCRWRAGRCLLLAEAGGFVHGSYRGRVRIDSKDQENGTYTVTMSDLREDDAGWYWCGARSGHAEQTSSVKLHVQRG</sequence>
<feature type="non-terminal residue" evidence="6">
    <location>
        <position position="1"/>
    </location>
</feature>
<dbReference type="EMBL" id="VWPT01000066">
    <property type="protein sequence ID" value="NXE50326.1"/>
    <property type="molecule type" value="Genomic_DNA"/>
</dbReference>
<dbReference type="Gene3D" id="2.60.40.10">
    <property type="entry name" value="Immunoglobulins"/>
    <property type="match status" value="3"/>
</dbReference>
<comment type="caution">
    <text evidence="6">The sequence shown here is derived from an EMBL/GenBank/DDBJ whole genome shotgun (WGS) entry which is preliminary data.</text>
</comment>
<gene>
    <name evidence="6" type="primary">Pigr_2</name>
    <name evidence="6" type="ORF">CASCAS_R14991</name>
</gene>
<comment type="subcellular location">
    <subcellularLocation>
        <location evidence="1">Membrane</location>
    </subcellularLocation>
</comment>
<keyword evidence="3" id="KW-0472">Membrane</keyword>
<keyword evidence="2" id="KW-0812">Transmembrane</keyword>
<evidence type="ECO:0000256" key="2">
    <source>
        <dbReference type="ARBA" id="ARBA00022692"/>
    </source>
</evidence>
<evidence type="ECO:0000256" key="3">
    <source>
        <dbReference type="ARBA" id="ARBA00023136"/>
    </source>
</evidence>
<dbReference type="PANTHER" id="PTHR11860:SF49">
    <property type="entry name" value="HIGH AFFINITY IMMUNOGLOBULIN ALPHA AND IMMUNOGLOBULIN MU FC RECEPTOR"/>
    <property type="match status" value="1"/>
</dbReference>
<proteinExistence type="predicted"/>
<reference evidence="6 7" key="1">
    <citation type="submission" date="2019-09" db="EMBL/GenBank/DDBJ databases">
        <title>Bird 10,000 Genomes (B10K) Project - Family phase.</title>
        <authorList>
            <person name="Zhang G."/>
        </authorList>
    </citation>
    <scope>NUCLEOTIDE SEQUENCE [LARGE SCALE GENOMIC DNA]</scope>
    <source>
        <strain evidence="6">B10K-LSUMZ-50683</strain>
        <tissue evidence="6">Muscle</tissue>
    </source>
</reference>
<dbReference type="InterPro" id="IPR050671">
    <property type="entry name" value="CD300_family_receptors"/>
</dbReference>
<feature type="non-terminal residue" evidence="6">
    <location>
        <position position="358"/>
    </location>
</feature>
<evidence type="ECO:0000256" key="4">
    <source>
        <dbReference type="SAM" id="MobiDB-lite"/>
    </source>
</evidence>
<organism evidence="6 7">
    <name type="scientific">Casuarius casuarius</name>
    <name type="common">Southern cassowary</name>
    <name type="synonym">Struthio casuarius</name>
    <dbReference type="NCBI Taxonomy" id="8787"/>
    <lineage>
        <taxon>Eukaryota</taxon>
        <taxon>Metazoa</taxon>
        <taxon>Chordata</taxon>
        <taxon>Craniata</taxon>
        <taxon>Vertebrata</taxon>
        <taxon>Euteleostomi</taxon>
        <taxon>Archelosauria</taxon>
        <taxon>Archosauria</taxon>
        <taxon>Dinosauria</taxon>
        <taxon>Saurischia</taxon>
        <taxon>Theropoda</taxon>
        <taxon>Coelurosauria</taxon>
        <taxon>Aves</taxon>
        <taxon>Palaeognathae</taxon>
        <taxon>Casuariiformes</taxon>
        <taxon>Casuariidae</taxon>
        <taxon>Casuarius</taxon>
    </lineage>
</organism>
<feature type="region of interest" description="Disordered" evidence="4">
    <location>
        <begin position="224"/>
        <end position="255"/>
    </location>
</feature>
<evidence type="ECO:0000313" key="7">
    <source>
        <dbReference type="Proteomes" id="UP000524187"/>
    </source>
</evidence>
<keyword evidence="7" id="KW-1185">Reference proteome</keyword>
<dbReference type="PROSITE" id="PS50835">
    <property type="entry name" value="IG_LIKE"/>
    <property type="match status" value="1"/>
</dbReference>
<feature type="compositionally biased region" description="Low complexity" evidence="4">
    <location>
        <begin position="242"/>
        <end position="252"/>
    </location>
</feature>
<feature type="domain" description="Ig-like" evidence="5">
    <location>
        <begin position="246"/>
        <end position="354"/>
    </location>
</feature>
<name>A0A7K8NAJ6_CASCA</name>
<dbReference type="Proteomes" id="UP000524187">
    <property type="component" value="Unassembled WGS sequence"/>
</dbReference>
<dbReference type="Pfam" id="PF07686">
    <property type="entry name" value="V-set"/>
    <property type="match status" value="3"/>
</dbReference>
<evidence type="ECO:0000259" key="5">
    <source>
        <dbReference type="PROSITE" id="PS50835"/>
    </source>
</evidence>
<dbReference type="InterPro" id="IPR003599">
    <property type="entry name" value="Ig_sub"/>
</dbReference>
<evidence type="ECO:0000256" key="1">
    <source>
        <dbReference type="ARBA" id="ARBA00004370"/>
    </source>
</evidence>